<gene>
    <name evidence="2" type="ORF">E6C70_15290</name>
</gene>
<evidence type="ECO:0000256" key="1">
    <source>
        <dbReference type="SAM" id="MobiDB-lite"/>
    </source>
</evidence>
<keyword evidence="3" id="KW-1185">Reference proteome</keyword>
<reference evidence="2 3" key="1">
    <citation type="submission" date="2019-04" db="EMBL/GenBank/DDBJ databases">
        <authorList>
            <person name="Jiang L."/>
        </authorList>
    </citation>
    <scope>NUCLEOTIDE SEQUENCE [LARGE SCALE GENOMIC DNA]</scope>
    <source>
        <strain evidence="2 3">YIM 131861</strain>
    </source>
</reference>
<dbReference type="AlphaFoldDB" id="A0A4S4FJ42"/>
<accession>A0A4S4FJ42</accession>
<dbReference type="EMBL" id="SSSN01000014">
    <property type="protein sequence ID" value="THG30400.1"/>
    <property type="molecule type" value="Genomic_DNA"/>
</dbReference>
<evidence type="ECO:0000313" key="3">
    <source>
        <dbReference type="Proteomes" id="UP000307380"/>
    </source>
</evidence>
<feature type="compositionally biased region" description="Polar residues" evidence="1">
    <location>
        <begin position="1"/>
        <end position="11"/>
    </location>
</feature>
<protein>
    <submittedName>
        <fullName evidence="2">Uncharacterized protein</fullName>
    </submittedName>
</protein>
<proteinExistence type="predicted"/>
<comment type="caution">
    <text evidence="2">The sequence shown here is derived from an EMBL/GenBank/DDBJ whole genome shotgun (WGS) entry which is preliminary data.</text>
</comment>
<name>A0A4S4FJ42_9MICO</name>
<evidence type="ECO:0000313" key="2">
    <source>
        <dbReference type="EMBL" id="THG30400.1"/>
    </source>
</evidence>
<feature type="region of interest" description="Disordered" evidence="1">
    <location>
        <begin position="1"/>
        <end position="89"/>
    </location>
</feature>
<feature type="compositionally biased region" description="Basic and acidic residues" evidence="1">
    <location>
        <begin position="79"/>
        <end position="89"/>
    </location>
</feature>
<sequence>MSTVNDDQTPSRPEPDEAALRAGDATAPYAAGLTENLEPVALRPPTPSGEPRPGAEWMGDGAPAAPLIQANARPSGGDPPERPDGRTIA</sequence>
<dbReference type="RefSeq" id="WP_136425367.1">
    <property type="nucleotide sequence ID" value="NZ_SSSN01000014.1"/>
</dbReference>
<organism evidence="2 3">
    <name type="scientific">Orlajensenia flava</name>
    <dbReference type="NCBI Taxonomy" id="2565934"/>
    <lineage>
        <taxon>Bacteria</taxon>
        <taxon>Bacillati</taxon>
        <taxon>Actinomycetota</taxon>
        <taxon>Actinomycetes</taxon>
        <taxon>Micrococcales</taxon>
        <taxon>Microbacteriaceae</taxon>
        <taxon>Orlajensenia</taxon>
    </lineage>
</organism>
<dbReference type="Proteomes" id="UP000307380">
    <property type="component" value="Unassembled WGS sequence"/>
</dbReference>